<dbReference type="PANTHER" id="PTHR43643:SF6">
    <property type="entry name" value="HISTIDINOL-PHOSPHATE AMINOTRANSFERASE"/>
    <property type="match status" value="1"/>
</dbReference>
<dbReference type="EMBL" id="JAYGHY010000052">
    <property type="protein sequence ID" value="MEA5443498.1"/>
    <property type="molecule type" value="Genomic_DNA"/>
</dbReference>
<dbReference type="Proteomes" id="UP001302329">
    <property type="component" value="Unassembled WGS sequence"/>
</dbReference>
<comment type="catalytic activity">
    <reaction evidence="8">
        <text>L-histidinol phosphate + 2-oxoglutarate = 3-(imidazol-4-yl)-2-oxopropyl phosphate + L-glutamate</text>
        <dbReference type="Rhea" id="RHEA:23744"/>
        <dbReference type="ChEBI" id="CHEBI:16810"/>
        <dbReference type="ChEBI" id="CHEBI:29985"/>
        <dbReference type="ChEBI" id="CHEBI:57766"/>
        <dbReference type="ChEBI" id="CHEBI:57980"/>
        <dbReference type="EC" id="2.6.1.9"/>
    </reaction>
</comment>
<evidence type="ECO:0000256" key="7">
    <source>
        <dbReference type="ARBA" id="ARBA00023102"/>
    </source>
</evidence>
<comment type="similarity">
    <text evidence="9">Belongs to the class-I pyridoxal-phosphate-dependent aminotransferase family.</text>
</comment>
<comment type="pathway">
    <text evidence="1">Amino-acid biosynthesis; L-histidine biosynthesis; L-histidine from 5-phospho-alpha-D-ribose 1-diphosphate: step 7/9.</text>
</comment>
<feature type="domain" description="Aminotransferase class I/classII large" evidence="11">
    <location>
        <begin position="43"/>
        <end position="381"/>
    </location>
</feature>
<dbReference type="GO" id="GO:0004400">
    <property type="term" value="F:histidinol-phosphate transaminase activity"/>
    <property type="evidence" value="ECO:0007669"/>
    <property type="project" value="UniProtKB-EC"/>
</dbReference>
<comment type="cofactor">
    <cofactor evidence="9">
        <name>pyridoxal 5'-phosphate</name>
        <dbReference type="ChEBI" id="CHEBI:597326"/>
    </cofactor>
</comment>
<dbReference type="Gene3D" id="3.90.1150.10">
    <property type="entry name" value="Aspartate Aminotransferase, domain 1"/>
    <property type="match status" value="1"/>
</dbReference>
<evidence type="ECO:0000256" key="9">
    <source>
        <dbReference type="RuleBase" id="RU000481"/>
    </source>
</evidence>
<dbReference type="RefSeq" id="WP_323357480.1">
    <property type="nucleotide sequence ID" value="NZ_JAYGHY010000052.1"/>
</dbReference>
<evidence type="ECO:0000256" key="5">
    <source>
        <dbReference type="ARBA" id="ARBA00022679"/>
    </source>
</evidence>
<dbReference type="EC" id="2.6.1.-" evidence="9"/>
<comment type="similarity">
    <text evidence="2">Belongs to the class-II pyridoxal-phosphate-dependent aminotransferase family. Histidinol-phosphate aminotransferase subfamily.</text>
</comment>
<keyword evidence="6" id="KW-0663">Pyridoxal phosphate</keyword>
<keyword evidence="5 9" id="KW-0808">Transferase</keyword>
<organism evidence="12 13">
    <name type="scientific">Cyanobium gracile UHCC 0281</name>
    <dbReference type="NCBI Taxonomy" id="3110309"/>
    <lineage>
        <taxon>Bacteria</taxon>
        <taxon>Bacillati</taxon>
        <taxon>Cyanobacteriota</taxon>
        <taxon>Cyanophyceae</taxon>
        <taxon>Synechococcales</taxon>
        <taxon>Prochlorococcaceae</taxon>
        <taxon>Cyanobium</taxon>
    </lineage>
</organism>
<dbReference type="SUPFAM" id="SSF53383">
    <property type="entry name" value="PLP-dependent transferases"/>
    <property type="match status" value="1"/>
</dbReference>
<dbReference type="Gene3D" id="3.40.640.10">
    <property type="entry name" value="Type I PLP-dependent aspartate aminotransferase-like (Major domain)"/>
    <property type="match status" value="1"/>
</dbReference>
<evidence type="ECO:0000259" key="11">
    <source>
        <dbReference type="Pfam" id="PF00155"/>
    </source>
</evidence>
<evidence type="ECO:0000313" key="12">
    <source>
        <dbReference type="EMBL" id="MEA5443498.1"/>
    </source>
</evidence>
<evidence type="ECO:0000313" key="13">
    <source>
        <dbReference type="Proteomes" id="UP001302329"/>
    </source>
</evidence>
<keyword evidence="3 9" id="KW-0032">Aminotransferase</keyword>
<evidence type="ECO:0000256" key="8">
    <source>
        <dbReference type="ARBA" id="ARBA00047481"/>
    </source>
</evidence>
<comment type="caution">
    <text evidence="12">The sequence shown here is derived from an EMBL/GenBank/DDBJ whole genome shotgun (WGS) entry which is preliminary data.</text>
</comment>
<evidence type="ECO:0000256" key="10">
    <source>
        <dbReference type="SAM" id="MobiDB-lite"/>
    </source>
</evidence>
<dbReference type="InterPro" id="IPR015424">
    <property type="entry name" value="PyrdxlP-dep_Trfase"/>
</dbReference>
<name>A0ABU5SYA2_9CYAN</name>
<feature type="region of interest" description="Disordered" evidence="10">
    <location>
        <begin position="1"/>
        <end position="20"/>
    </location>
</feature>
<protein>
    <recommendedName>
        <fullName evidence="9">Aminotransferase</fullName>
        <ecNumber evidence="9">2.6.1.-</ecNumber>
    </recommendedName>
</protein>
<evidence type="ECO:0000256" key="6">
    <source>
        <dbReference type="ARBA" id="ARBA00022898"/>
    </source>
</evidence>
<dbReference type="InterPro" id="IPR050106">
    <property type="entry name" value="HistidinolP_aminotransfase"/>
</dbReference>
<evidence type="ECO:0000256" key="3">
    <source>
        <dbReference type="ARBA" id="ARBA00022576"/>
    </source>
</evidence>
<reference evidence="12 13" key="1">
    <citation type="submission" date="2023-12" db="EMBL/GenBank/DDBJ databases">
        <title>Baltic Sea Cyanobacteria.</title>
        <authorList>
            <person name="Delbaje E."/>
            <person name="Fewer D.P."/>
            <person name="Shishido T.K."/>
        </authorList>
    </citation>
    <scope>NUCLEOTIDE SEQUENCE [LARGE SCALE GENOMIC DNA]</scope>
    <source>
        <strain evidence="12 13">UHCC 0281</strain>
    </source>
</reference>
<keyword evidence="13" id="KW-1185">Reference proteome</keyword>
<dbReference type="InterPro" id="IPR004839">
    <property type="entry name" value="Aminotransferase_I/II_large"/>
</dbReference>
<evidence type="ECO:0000256" key="2">
    <source>
        <dbReference type="ARBA" id="ARBA00007970"/>
    </source>
</evidence>
<keyword evidence="4" id="KW-0028">Amino-acid biosynthesis</keyword>
<dbReference type="InterPro" id="IPR015422">
    <property type="entry name" value="PyrdxlP-dep_Trfase_small"/>
</dbReference>
<evidence type="ECO:0000256" key="4">
    <source>
        <dbReference type="ARBA" id="ARBA00022605"/>
    </source>
</evidence>
<dbReference type="InterPro" id="IPR015421">
    <property type="entry name" value="PyrdxlP-dep_Trfase_major"/>
</dbReference>
<gene>
    <name evidence="12" type="ORF">VB739_13120</name>
</gene>
<dbReference type="PANTHER" id="PTHR43643">
    <property type="entry name" value="HISTIDINOL-PHOSPHATE AMINOTRANSFERASE 2"/>
    <property type="match status" value="1"/>
</dbReference>
<proteinExistence type="inferred from homology"/>
<dbReference type="CDD" id="cd00609">
    <property type="entry name" value="AAT_like"/>
    <property type="match status" value="1"/>
</dbReference>
<dbReference type="InterPro" id="IPR004838">
    <property type="entry name" value="NHTrfase_class1_PyrdxlP-BS"/>
</dbReference>
<dbReference type="PROSITE" id="PS00105">
    <property type="entry name" value="AA_TRANSFER_CLASS_1"/>
    <property type="match status" value="1"/>
</dbReference>
<accession>A0ABU5SYA2</accession>
<sequence length="395" mass="41978">MALDRFHAQGPVTASAGGSAPRARPEVEALVAYSAPLEGRRGLLRLDFNENTVGPSPLVVEAIRAIPADHYAIYPEYDGLREAVVASLGGTGLSPGHIGLFNGVDDALHAIFHAFAAPGDRLLTTSPTFGYYTPCARMQGMTIEAIPYRSPDFAFPFNEIRAALDAGPPARILLVCNPNNPTGTRLAPERILELAAAAPTTLVVVDELYEAFSGDSVLPLLQQRLPQTPSTAVTSGDGAFAAVPNLLVLRSLAKTAGLAGLRIGFAIGAPALVERVGRVCGPYDVNSFAVTAAHAALADQAYVDGYVAEVRRARDWLLERLRAAGVRHHADGGNYLLLWPQGPTAEVEARLRQAGILVRSMAGKPLIDGALRVSIGTTPQMECFWQAYRAIEQLS</sequence>
<dbReference type="Pfam" id="PF00155">
    <property type="entry name" value="Aminotran_1_2"/>
    <property type="match status" value="1"/>
</dbReference>
<evidence type="ECO:0000256" key="1">
    <source>
        <dbReference type="ARBA" id="ARBA00005011"/>
    </source>
</evidence>
<keyword evidence="7" id="KW-0368">Histidine biosynthesis</keyword>